<keyword evidence="2" id="KW-1003">Cell membrane</keyword>
<dbReference type="AlphaFoldDB" id="A0A4P9VSU1"/>
<dbReference type="Pfam" id="PF06295">
    <property type="entry name" value="ZapG-like"/>
    <property type="match status" value="1"/>
</dbReference>
<comment type="similarity">
    <text evidence="10">Belongs to the ZapG family.</text>
</comment>
<evidence type="ECO:0000256" key="12">
    <source>
        <dbReference type="ARBA" id="ARBA00035727"/>
    </source>
</evidence>
<protein>
    <recommendedName>
        <fullName evidence="11">Z-ring associated protein G</fullName>
    </recommendedName>
    <alternativeName>
        <fullName evidence="12">Cell division protein ZapG</fullName>
    </alternativeName>
</protein>
<evidence type="ECO:0000256" key="4">
    <source>
        <dbReference type="ARBA" id="ARBA00022618"/>
    </source>
</evidence>
<dbReference type="InterPro" id="IPR009386">
    <property type="entry name" value="ZapG-like"/>
</dbReference>
<sequence length="159" mass="17569">MELTENLWLACSISFVIGSIIGAWLYRASTSGVERSQLEAKLSAMEKQMQKHQQNLDEHFNQTAQLFNRVTDAYKDLQVHMANGAASLSQDPSASHQLSDALLASQTLSPEQPPESREKSDDTLLSPPKDYAPKSTPDEKGTLSEEFGLQQPIQPQPAK</sequence>
<dbReference type="GO" id="GO:0051301">
    <property type="term" value="P:cell division"/>
    <property type="evidence" value="ECO:0007669"/>
    <property type="project" value="UniProtKB-KW"/>
</dbReference>
<gene>
    <name evidence="16" type="ORF">B9G39_19425</name>
</gene>
<evidence type="ECO:0000313" key="17">
    <source>
        <dbReference type="Proteomes" id="UP000257039"/>
    </source>
</evidence>
<evidence type="ECO:0000256" key="5">
    <source>
        <dbReference type="ARBA" id="ARBA00022692"/>
    </source>
</evidence>
<comment type="subcellular location">
    <subcellularLocation>
        <location evidence="1">Cell inner membrane</location>
        <topology evidence="1">Single-pass membrane protein</topology>
    </subcellularLocation>
</comment>
<keyword evidence="4" id="KW-0132">Cell division</keyword>
<keyword evidence="17" id="KW-1185">Reference proteome</keyword>
<keyword evidence="6" id="KW-0133">Cell shape</keyword>
<keyword evidence="7 15" id="KW-1133">Transmembrane helix</keyword>
<evidence type="ECO:0000256" key="10">
    <source>
        <dbReference type="ARBA" id="ARBA00035657"/>
    </source>
</evidence>
<keyword evidence="8 15" id="KW-0472">Membrane</keyword>
<evidence type="ECO:0000256" key="14">
    <source>
        <dbReference type="SAM" id="MobiDB-lite"/>
    </source>
</evidence>
<dbReference type="GO" id="GO:0008360">
    <property type="term" value="P:regulation of cell shape"/>
    <property type="evidence" value="ECO:0007669"/>
    <property type="project" value="UniProtKB-KW"/>
</dbReference>
<organism evidence="16 17">
    <name type="scientific">Zooshikella ganghwensis</name>
    <dbReference type="NCBI Taxonomy" id="202772"/>
    <lineage>
        <taxon>Bacteria</taxon>
        <taxon>Pseudomonadati</taxon>
        <taxon>Pseudomonadota</taxon>
        <taxon>Gammaproteobacteria</taxon>
        <taxon>Oceanospirillales</taxon>
        <taxon>Zooshikellaceae</taxon>
        <taxon>Zooshikella</taxon>
    </lineage>
</organism>
<keyword evidence="9" id="KW-0131">Cell cycle</keyword>
<comment type="caution">
    <text evidence="16">The sequence shown here is derived from an EMBL/GenBank/DDBJ whole genome shotgun (WGS) entry which is preliminary data.</text>
</comment>
<reference evidence="16 17" key="1">
    <citation type="submission" date="2017-04" db="EMBL/GenBank/DDBJ databases">
        <title>Draft genome sequence of Zooshikella ganghwensis VG4 isolated from Red Sea sediments.</title>
        <authorList>
            <person name="Rehman Z."/>
            <person name="Alam I."/>
            <person name="Kamau A."/>
            <person name="Bajic V."/>
            <person name="Leiknes T."/>
        </authorList>
    </citation>
    <scope>NUCLEOTIDE SEQUENCE [LARGE SCALE GENOMIC DNA]</scope>
    <source>
        <strain evidence="16 17">VG4</strain>
    </source>
</reference>
<dbReference type="PANTHER" id="PTHR39579">
    <property type="entry name" value="INNER MEMBRANE PROTEIN YHCB"/>
    <property type="match status" value="1"/>
</dbReference>
<evidence type="ECO:0000256" key="15">
    <source>
        <dbReference type="SAM" id="Phobius"/>
    </source>
</evidence>
<evidence type="ECO:0000256" key="1">
    <source>
        <dbReference type="ARBA" id="ARBA00004377"/>
    </source>
</evidence>
<dbReference type="EMBL" id="NDXW01000001">
    <property type="protein sequence ID" value="RDH45444.1"/>
    <property type="molecule type" value="Genomic_DNA"/>
</dbReference>
<evidence type="ECO:0000256" key="7">
    <source>
        <dbReference type="ARBA" id="ARBA00022989"/>
    </source>
</evidence>
<evidence type="ECO:0000256" key="9">
    <source>
        <dbReference type="ARBA" id="ARBA00023306"/>
    </source>
</evidence>
<evidence type="ECO:0000256" key="11">
    <source>
        <dbReference type="ARBA" id="ARBA00035703"/>
    </source>
</evidence>
<feature type="region of interest" description="Disordered" evidence="14">
    <location>
        <begin position="86"/>
        <end position="159"/>
    </location>
</feature>
<keyword evidence="13" id="KW-0175">Coiled coil</keyword>
<dbReference type="GO" id="GO:0005886">
    <property type="term" value="C:plasma membrane"/>
    <property type="evidence" value="ECO:0007669"/>
    <property type="project" value="UniProtKB-SubCell"/>
</dbReference>
<evidence type="ECO:0000313" key="16">
    <source>
        <dbReference type="EMBL" id="RDH45444.1"/>
    </source>
</evidence>
<accession>A0A4P9VSU1</accession>
<dbReference type="RefSeq" id="WP_094788400.1">
    <property type="nucleotide sequence ID" value="NZ_JAEVHG010000001.1"/>
</dbReference>
<dbReference type="Proteomes" id="UP000257039">
    <property type="component" value="Unassembled WGS sequence"/>
</dbReference>
<evidence type="ECO:0000256" key="2">
    <source>
        <dbReference type="ARBA" id="ARBA00022475"/>
    </source>
</evidence>
<dbReference type="PANTHER" id="PTHR39579:SF1">
    <property type="entry name" value="INNER MEMBRANE PROTEIN YHCB"/>
    <property type="match status" value="1"/>
</dbReference>
<evidence type="ECO:0000256" key="13">
    <source>
        <dbReference type="SAM" id="Coils"/>
    </source>
</evidence>
<keyword evidence="5 15" id="KW-0812">Transmembrane</keyword>
<keyword evidence="3" id="KW-0997">Cell inner membrane</keyword>
<proteinExistence type="inferred from homology"/>
<feature type="coiled-coil region" evidence="13">
    <location>
        <begin position="35"/>
        <end position="62"/>
    </location>
</feature>
<evidence type="ECO:0000256" key="8">
    <source>
        <dbReference type="ARBA" id="ARBA00023136"/>
    </source>
</evidence>
<evidence type="ECO:0000256" key="6">
    <source>
        <dbReference type="ARBA" id="ARBA00022960"/>
    </source>
</evidence>
<name>A0A4P9VSU1_9GAMM</name>
<feature type="transmembrane region" description="Helical" evidence="15">
    <location>
        <begin position="6"/>
        <end position="26"/>
    </location>
</feature>
<evidence type="ECO:0000256" key="3">
    <source>
        <dbReference type="ARBA" id="ARBA00022519"/>
    </source>
</evidence>
<feature type="compositionally biased region" description="Polar residues" evidence="14">
    <location>
        <begin position="86"/>
        <end position="110"/>
    </location>
</feature>